<evidence type="ECO:0000313" key="2">
    <source>
        <dbReference type="EMBL" id="SHE99041.1"/>
    </source>
</evidence>
<name>A0A1M4XZW9_9FLAO</name>
<dbReference type="PROSITE" id="PS51257">
    <property type="entry name" value="PROKAR_LIPOPROTEIN"/>
    <property type="match status" value="1"/>
</dbReference>
<dbReference type="InterPro" id="IPR006626">
    <property type="entry name" value="PbH1"/>
</dbReference>
<dbReference type="Gene3D" id="2.160.20.10">
    <property type="entry name" value="Single-stranded right-handed beta-helix, Pectin lyase-like"/>
    <property type="match status" value="1"/>
</dbReference>
<reference evidence="3" key="1">
    <citation type="submission" date="2016-11" db="EMBL/GenBank/DDBJ databases">
        <authorList>
            <person name="Varghese N."/>
            <person name="Submissions S."/>
        </authorList>
    </citation>
    <scope>NUCLEOTIDE SEQUENCE [LARGE SCALE GENOMIC DNA]</scope>
    <source>
        <strain evidence="3">DSM 17539</strain>
    </source>
</reference>
<protein>
    <submittedName>
        <fullName evidence="2">Right handed beta helix region</fullName>
    </submittedName>
</protein>
<feature type="signal peptide" evidence="1">
    <location>
        <begin position="1"/>
        <end position="22"/>
    </location>
</feature>
<proteinExistence type="predicted"/>
<dbReference type="SMART" id="SM00710">
    <property type="entry name" value="PbH1"/>
    <property type="match status" value="4"/>
</dbReference>
<evidence type="ECO:0000313" key="3">
    <source>
        <dbReference type="Proteomes" id="UP000184406"/>
    </source>
</evidence>
<sequence>MKKLFFYLCFLFLILSCSKIQPVETNQTDGADTPSLSCDCEQLYGGSSKPKVINIDGGNDSINALAINNKVSDFEIAHLQIENVELGIHILNKPGCATSSQFPEWEMKNIIIHNNLTQNIGNEGLYIGYSKFLQPVALNCDGSSISRFCPVIKNIHIYNNIVENCGWDGLQVSYATGGAKIFNNVINATGLKNKPTQRAGIVVGGGTRGDVYVLYLAMALMFLG</sequence>
<gene>
    <name evidence="2" type="ORF">SAMN03080594_102263</name>
</gene>
<dbReference type="SUPFAM" id="SSF51126">
    <property type="entry name" value="Pectin lyase-like"/>
    <property type="match status" value="1"/>
</dbReference>
<dbReference type="AlphaFoldDB" id="A0A1M4XZW9"/>
<organism evidence="2 3">
    <name type="scientific">Arenibacter palladensis</name>
    <dbReference type="NCBI Taxonomy" id="237373"/>
    <lineage>
        <taxon>Bacteria</taxon>
        <taxon>Pseudomonadati</taxon>
        <taxon>Bacteroidota</taxon>
        <taxon>Flavobacteriia</taxon>
        <taxon>Flavobacteriales</taxon>
        <taxon>Flavobacteriaceae</taxon>
        <taxon>Arenibacter</taxon>
    </lineage>
</organism>
<evidence type="ECO:0000256" key="1">
    <source>
        <dbReference type="SAM" id="SignalP"/>
    </source>
</evidence>
<dbReference type="OrthoDB" id="1391467at2"/>
<dbReference type="RefSeq" id="WP_072861111.1">
    <property type="nucleotide sequence ID" value="NZ_FQUX01000002.1"/>
</dbReference>
<keyword evidence="1" id="KW-0732">Signal</keyword>
<dbReference type="InterPro" id="IPR012334">
    <property type="entry name" value="Pectin_lyas_fold"/>
</dbReference>
<dbReference type="EMBL" id="FQUX01000002">
    <property type="protein sequence ID" value="SHE99041.1"/>
    <property type="molecule type" value="Genomic_DNA"/>
</dbReference>
<keyword evidence="3" id="KW-1185">Reference proteome</keyword>
<accession>A0A1M4XZW9</accession>
<feature type="chain" id="PRO_5012138078" evidence="1">
    <location>
        <begin position="23"/>
        <end position="224"/>
    </location>
</feature>
<dbReference type="InterPro" id="IPR011050">
    <property type="entry name" value="Pectin_lyase_fold/virulence"/>
</dbReference>
<dbReference type="Proteomes" id="UP000184406">
    <property type="component" value="Unassembled WGS sequence"/>
</dbReference>